<sequence>MCDNTSCNYEIFAIMLQGCHKGAAKRKQRANASERAENEGGTKY</sequence>
<accession>A0AAD1BM34</accession>
<evidence type="ECO:0000313" key="2">
    <source>
        <dbReference type="Proteomes" id="UP000067008"/>
    </source>
</evidence>
<gene>
    <name evidence="1" type="ORF">PI172_1994</name>
</gene>
<name>A0AAD1BM34_PREIN</name>
<dbReference type="EMBL" id="AP014926">
    <property type="protein sequence ID" value="BAR96722.1"/>
    <property type="molecule type" value="Genomic_DNA"/>
</dbReference>
<reference evidence="1 2" key="1">
    <citation type="submission" date="2015-07" db="EMBL/GenBank/DDBJ databases">
        <title>Complete genome sequence of Prevotella intermedia strain 17-2.</title>
        <authorList>
            <person name="Nambu T."/>
        </authorList>
    </citation>
    <scope>NUCLEOTIDE SEQUENCE [LARGE SCALE GENOMIC DNA]</scope>
    <source>
        <strain evidence="1 2">17-2</strain>
    </source>
</reference>
<organism evidence="1 2">
    <name type="scientific">Prevotella intermedia</name>
    <dbReference type="NCBI Taxonomy" id="28131"/>
    <lineage>
        <taxon>Bacteria</taxon>
        <taxon>Pseudomonadati</taxon>
        <taxon>Bacteroidota</taxon>
        <taxon>Bacteroidia</taxon>
        <taxon>Bacteroidales</taxon>
        <taxon>Prevotellaceae</taxon>
        <taxon>Prevotella</taxon>
    </lineage>
</organism>
<dbReference type="AlphaFoldDB" id="A0AAD1BM34"/>
<dbReference type="Proteomes" id="UP000067008">
    <property type="component" value="Chromosome 1"/>
</dbReference>
<evidence type="ECO:0000313" key="1">
    <source>
        <dbReference type="EMBL" id="BAR96722.1"/>
    </source>
</evidence>
<proteinExistence type="predicted"/>
<protein>
    <submittedName>
        <fullName evidence="1">Uncharacterized protein</fullName>
    </submittedName>
</protein>